<keyword evidence="2 6" id="KW-0699">rRNA-binding</keyword>
<accession>A0A0F3K4Z1</accession>
<dbReference type="PANTHER" id="PTHR10744">
    <property type="entry name" value="40S RIBOSOMAL PROTEIN S11 FAMILY MEMBER"/>
    <property type="match status" value="1"/>
</dbReference>
<dbReference type="Gene3D" id="2.40.50.140">
    <property type="entry name" value="Nucleic acid-binding proteins"/>
    <property type="match status" value="1"/>
</dbReference>
<dbReference type="NCBIfam" id="NF004123">
    <property type="entry name" value="PRK05610.1"/>
    <property type="match status" value="1"/>
</dbReference>
<evidence type="ECO:0000256" key="6">
    <source>
        <dbReference type="HAMAP-Rule" id="MF_01345"/>
    </source>
</evidence>
<proteinExistence type="inferred from homology"/>
<dbReference type="PROSITE" id="PS00056">
    <property type="entry name" value="RIBOSOMAL_S17"/>
    <property type="match status" value="1"/>
</dbReference>
<keyword evidence="3 6" id="KW-0694">RNA-binding</keyword>
<dbReference type="RefSeq" id="WP_045831132.1">
    <property type="nucleotide sequence ID" value="NZ_JZRB01000058.1"/>
</dbReference>
<dbReference type="Proteomes" id="UP000033651">
    <property type="component" value="Unassembled WGS sequence"/>
</dbReference>
<dbReference type="EMBL" id="JZRB01000058">
    <property type="protein sequence ID" value="KJV26340.1"/>
    <property type="molecule type" value="Genomic_DNA"/>
</dbReference>
<comment type="caution">
    <text evidence="8">The sequence shown here is derived from an EMBL/GenBank/DDBJ whole genome shotgun (WGS) entry which is preliminary data.</text>
</comment>
<evidence type="ECO:0000256" key="7">
    <source>
        <dbReference type="RuleBase" id="RU003872"/>
    </source>
</evidence>
<dbReference type="InterPro" id="IPR012340">
    <property type="entry name" value="NA-bd_OB-fold"/>
</dbReference>
<dbReference type="CDD" id="cd00364">
    <property type="entry name" value="Ribosomal_uS17"/>
    <property type="match status" value="1"/>
</dbReference>
<dbReference type="Pfam" id="PF00366">
    <property type="entry name" value="Ribosomal_S17"/>
    <property type="match status" value="1"/>
</dbReference>
<keyword evidence="5 6" id="KW-0687">Ribonucleoprotein</keyword>
<sequence length="86" mass="9661">MSDNQKTARTLEGRVISNKMTNTVTVLIERQVQHPLLGKIIRRSTKLHAHDETGANEGDVVRIAECRPLSKTKHHRVVAIVTRAEV</sequence>
<name>A0A0F3K4Z1_9GAMM</name>
<evidence type="ECO:0000256" key="2">
    <source>
        <dbReference type="ARBA" id="ARBA00022730"/>
    </source>
</evidence>
<keyword evidence="4 6" id="KW-0689">Ribosomal protein</keyword>
<dbReference type="PANTHER" id="PTHR10744:SF1">
    <property type="entry name" value="SMALL RIBOSOMAL SUBUNIT PROTEIN US17M"/>
    <property type="match status" value="1"/>
</dbReference>
<evidence type="ECO:0000256" key="1">
    <source>
        <dbReference type="ARBA" id="ARBA00010254"/>
    </source>
</evidence>
<dbReference type="GO" id="GO:0003735">
    <property type="term" value="F:structural constituent of ribosome"/>
    <property type="evidence" value="ECO:0007669"/>
    <property type="project" value="UniProtKB-UniRule"/>
</dbReference>
<dbReference type="GO" id="GO:0019843">
    <property type="term" value="F:rRNA binding"/>
    <property type="evidence" value="ECO:0007669"/>
    <property type="project" value="UniProtKB-UniRule"/>
</dbReference>
<dbReference type="PATRIC" id="fig|345309.4.peg.3523"/>
<dbReference type="InterPro" id="IPR000266">
    <property type="entry name" value="Ribosomal_uS17"/>
</dbReference>
<dbReference type="NCBIfam" id="TIGR03635">
    <property type="entry name" value="uS17_bact"/>
    <property type="match status" value="1"/>
</dbReference>
<comment type="function">
    <text evidence="6">One of the primary rRNA binding proteins, it binds specifically to the 5'-end of 16S ribosomal RNA.</text>
</comment>
<dbReference type="GO" id="GO:0022627">
    <property type="term" value="C:cytosolic small ribosomal subunit"/>
    <property type="evidence" value="ECO:0007669"/>
    <property type="project" value="UniProtKB-UniRule"/>
</dbReference>
<comment type="subunit">
    <text evidence="6">Part of the 30S ribosomal subunit.</text>
</comment>
<evidence type="ECO:0000313" key="8">
    <source>
        <dbReference type="EMBL" id="KJV26340.1"/>
    </source>
</evidence>
<evidence type="ECO:0000313" key="9">
    <source>
        <dbReference type="Proteomes" id="UP000033651"/>
    </source>
</evidence>
<evidence type="ECO:0000256" key="4">
    <source>
        <dbReference type="ARBA" id="ARBA00022980"/>
    </source>
</evidence>
<dbReference type="InterPro" id="IPR019984">
    <property type="entry name" value="Ribosomal_uS17_bact/chlr"/>
</dbReference>
<dbReference type="OrthoDB" id="9811714at2"/>
<organism evidence="8 9">
    <name type="scientific">Luteibacter yeojuensis</name>
    <dbReference type="NCBI Taxonomy" id="345309"/>
    <lineage>
        <taxon>Bacteria</taxon>
        <taxon>Pseudomonadati</taxon>
        <taxon>Pseudomonadota</taxon>
        <taxon>Gammaproteobacteria</taxon>
        <taxon>Lysobacterales</taxon>
        <taxon>Rhodanobacteraceae</taxon>
        <taxon>Luteibacter</taxon>
    </lineage>
</organism>
<keyword evidence="9" id="KW-1185">Reference proteome</keyword>
<protein>
    <recommendedName>
        <fullName evidence="6">Small ribosomal subunit protein uS17</fullName>
    </recommendedName>
</protein>
<dbReference type="GO" id="GO:0006412">
    <property type="term" value="P:translation"/>
    <property type="evidence" value="ECO:0007669"/>
    <property type="project" value="UniProtKB-UniRule"/>
</dbReference>
<evidence type="ECO:0000256" key="3">
    <source>
        <dbReference type="ARBA" id="ARBA00022884"/>
    </source>
</evidence>
<dbReference type="AlphaFoldDB" id="A0A0F3K4Z1"/>
<reference evidence="8 9" key="1">
    <citation type="submission" date="2015-03" db="EMBL/GenBank/DDBJ databases">
        <title>Draft genome sequence of Luteibacter yeojuensis strain SU11.</title>
        <authorList>
            <person name="Sulaiman J."/>
            <person name="Priya K."/>
            <person name="Chan K.-G."/>
        </authorList>
    </citation>
    <scope>NUCLEOTIDE SEQUENCE [LARGE SCALE GENOMIC DNA]</scope>
    <source>
        <strain evidence="8 9">SU11</strain>
    </source>
</reference>
<comment type="similarity">
    <text evidence="1 6 7">Belongs to the universal ribosomal protein uS17 family.</text>
</comment>
<evidence type="ECO:0000256" key="5">
    <source>
        <dbReference type="ARBA" id="ARBA00023274"/>
    </source>
</evidence>
<dbReference type="SUPFAM" id="SSF50249">
    <property type="entry name" value="Nucleic acid-binding proteins"/>
    <property type="match status" value="1"/>
</dbReference>
<gene>
    <name evidence="6" type="primary">rpsQ</name>
    <name evidence="8" type="ORF">VI08_18570</name>
</gene>
<dbReference type="InterPro" id="IPR019979">
    <property type="entry name" value="Ribosomal_uS17_CS"/>
</dbReference>
<dbReference type="HAMAP" id="MF_01345_B">
    <property type="entry name" value="Ribosomal_uS17_B"/>
    <property type="match status" value="1"/>
</dbReference>
<dbReference type="PRINTS" id="PR00973">
    <property type="entry name" value="RIBOSOMALS17"/>
</dbReference>